<dbReference type="EMBL" id="NCKW01000395">
    <property type="protein sequence ID" value="POM80553.1"/>
    <property type="molecule type" value="Genomic_DNA"/>
</dbReference>
<protein>
    <submittedName>
        <fullName evidence="2">Uncharacterized protein</fullName>
    </submittedName>
</protein>
<dbReference type="AlphaFoldDB" id="A0A2P4YRV7"/>
<feature type="compositionally biased region" description="Basic and acidic residues" evidence="1">
    <location>
        <begin position="1"/>
        <end position="13"/>
    </location>
</feature>
<sequence length="66" mass="7353">MADTGSHARENGVGHRKRREALSGGETALKKIKLEDDTPPEANPNTIEAVREKNKALEIDMKEKNR</sequence>
<evidence type="ECO:0000313" key="2">
    <source>
        <dbReference type="EMBL" id="POM80553.1"/>
    </source>
</evidence>
<gene>
    <name evidence="2" type="ORF">PHPALM_1594</name>
</gene>
<dbReference type="Proteomes" id="UP000237271">
    <property type="component" value="Unassembled WGS sequence"/>
</dbReference>
<dbReference type="OrthoDB" id="10266039at2759"/>
<organism evidence="2 3">
    <name type="scientific">Phytophthora palmivora</name>
    <dbReference type="NCBI Taxonomy" id="4796"/>
    <lineage>
        <taxon>Eukaryota</taxon>
        <taxon>Sar</taxon>
        <taxon>Stramenopiles</taxon>
        <taxon>Oomycota</taxon>
        <taxon>Peronosporomycetes</taxon>
        <taxon>Peronosporales</taxon>
        <taxon>Peronosporaceae</taxon>
        <taxon>Phytophthora</taxon>
    </lineage>
</organism>
<comment type="caution">
    <text evidence="2">The sequence shown here is derived from an EMBL/GenBank/DDBJ whole genome shotgun (WGS) entry which is preliminary data.</text>
</comment>
<evidence type="ECO:0000256" key="1">
    <source>
        <dbReference type="SAM" id="MobiDB-lite"/>
    </source>
</evidence>
<proteinExistence type="predicted"/>
<feature type="non-terminal residue" evidence="2">
    <location>
        <position position="66"/>
    </location>
</feature>
<feature type="region of interest" description="Disordered" evidence="1">
    <location>
        <begin position="1"/>
        <end position="45"/>
    </location>
</feature>
<name>A0A2P4YRV7_9STRA</name>
<keyword evidence="3" id="KW-1185">Reference proteome</keyword>
<reference evidence="2 3" key="1">
    <citation type="journal article" date="2017" name="Genome Biol. Evol.">
        <title>Phytophthora megakarya and P. palmivora, closely related causal agents of cacao black pod rot, underwent increases in genome sizes and gene numbers by different mechanisms.</title>
        <authorList>
            <person name="Ali S.S."/>
            <person name="Shao J."/>
            <person name="Lary D.J."/>
            <person name="Kronmiller B."/>
            <person name="Shen D."/>
            <person name="Strem M.D."/>
            <person name="Amoako-Attah I."/>
            <person name="Akrofi A.Y."/>
            <person name="Begoude B.A."/>
            <person name="Ten Hoopen G.M."/>
            <person name="Coulibaly K."/>
            <person name="Kebe B.I."/>
            <person name="Melnick R.L."/>
            <person name="Guiltinan M.J."/>
            <person name="Tyler B.M."/>
            <person name="Meinhardt L.W."/>
            <person name="Bailey B.A."/>
        </authorList>
    </citation>
    <scope>NUCLEOTIDE SEQUENCE [LARGE SCALE GENOMIC DNA]</scope>
    <source>
        <strain evidence="3">sbr112.9</strain>
    </source>
</reference>
<evidence type="ECO:0000313" key="3">
    <source>
        <dbReference type="Proteomes" id="UP000237271"/>
    </source>
</evidence>
<accession>A0A2P4YRV7</accession>